<dbReference type="InterPro" id="IPR023198">
    <property type="entry name" value="PGP-like_dom2"/>
</dbReference>
<dbReference type="InterPro" id="IPR023214">
    <property type="entry name" value="HAD_sf"/>
</dbReference>
<keyword evidence="2" id="KW-1185">Reference proteome</keyword>
<dbReference type="CDD" id="cd16423">
    <property type="entry name" value="HAD_BPGM-like"/>
    <property type="match status" value="1"/>
</dbReference>
<dbReference type="Gene3D" id="3.40.50.1000">
    <property type="entry name" value="HAD superfamily/HAD-like"/>
    <property type="match status" value="1"/>
</dbReference>
<gene>
    <name evidence="1" type="ORF">bsdE14_14320</name>
</gene>
<dbReference type="InterPro" id="IPR006439">
    <property type="entry name" value="HAD-SF_hydro_IA"/>
</dbReference>
<comment type="caution">
    <text evidence="1">The sequence shown here is derived from an EMBL/GenBank/DDBJ whole genome shotgun (WGS) entry which is preliminary data.</text>
</comment>
<dbReference type="SUPFAM" id="SSF56784">
    <property type="entry name" value="HAD-like"/>
    <property type="match status" value="1"/>
</dbReference>
<dbReference type="Gene3D" id="1.10.150.240">
    <property type="entry name" value="Putative phosphatase, domain 2"/>
    <property type="match status" value="1"/>
</dbReference>
<dbReference type="RefSeq" id="WP_264849290.1">
    <property type="nucleotide sequence ID" value="NZ_BRXR01000001.1"/>
</dbReference>
<reference evidence="1 2" key="1">
    <citation type="journal article" date="2024" name="Int. J. Syst. Evol. Microbiol.">
        <title>Clostridium omnivorum sp. nov., isolated from anoxic soil under the treatment of reductive soil disinfestation.</title>
        <authorList>
            <person name="Ueki A."/>
            <person name="Tonouchi A."/>
            <person name="Kaku N."/>
            <person name="Honma S."/>
            <person name="Ueki K."/>
        </authorList>
    </citation>
    <scope>NUCLEOTIDE SEQUENCE [LARGE SCALE GENOMIC DNA]</scope>
    <source>
        <strain evidence="1 2">E14</strain>
    </source>
</reference>
<dbReference type="InterPro" id="IPR036412">
    <property type="entry name" value="HAD-like_sf"/>
</dbReference>
<dbReference type="InterPro" id="IPR041492">
    <property type="entry name" value="HAD_2"/>
</dbReference>
<dbReference type="SFLD" id="SFLDS00003">
    <property type="entry name" value="Haloacid_Dehalogenase"/>
    <property type="match status" value="1"/>
</dbReference>
<dbReference type="NCBIfam" id="TIGR01509">
    <property type="entry name" value="HAD-SF-IA-v3"/>
    <property type="match status" value="1"/>
</dbReference>
<organism evidence="1 2">
    <name type="scientific">Clostridium omnivorum</name>
    <dbReference type="NCBI Taxonomy" id="1604902"/>
    <lineage>
        <taxon>Bacteria</taxon>
        <taxon>Bacillati</taxon>
        <taxon>Bacillota</taxon>
        <taxon>Clostridia</taxon>
        <taxon>Eubacteriales</taxon>
        <taxon>Clostridiaceae</taxon>
        <taxon>Clostridium</taxon>
    </lineage>
</organism>
<dbReference type="PANTHER" id="PTHR18901:SF38">
    <property type="entry name" value="PSEUDOURIDINE-5'-PHOSPHATASE"/>
    <property type="match status" value="1"/>
</dbReference>
<accession>A0ABQ5N480</accession>
<evidence type="ECO:0000313" key="1">
    <source>
        <dbReference type="EMBL" id="GLC30022.1"/>
    </source>
</evidence>
<dbReference type="SFLD" id="SFLDG01129">
    <property type="entry name" value="C1.5:_HAD__Beta-PGM__Phosphata"/>
    <property type="match status" value="1"/>
</dbReference>
<name>A0ABQ5N480_9CLOT</name>
<proteinExistence type="predicted"/>
<protein>
    <submittedName>
        <fullName evidence="1">Beta-phosphoglucomutase</fullName>
    </submittedName>
</protein>
<dbReference type="Proteomes" id="UP001208567">
    <property type="component" value="Unassembled WGS sequence"/>
</dbReference>
<evidence type="ECO:0000313" key="2">
    <source>
        <dbReference type="Proteomes" id="UP001208567"/>
    </source>
</evidence>
<dbReference type="EMBL" id="BRXR01000001">
    <property type="protein sequence ID" value="GLC30022.1"/>
    <property type="molecule type" value="Genomic_DNA"/>
</dbReference>
<dbReference type="NCBIfam" id="TIGR01549">
    <property type="entry name" value="HAD-SF-IA-v1"/>
    <property type="match status" value="1"/>
</dbReference>
<sequence length="220" mass="24481">MDKIVIFDMDGVIIDTEPIYMDIDRKIFKSLGAVITPEEQHSFVGIASNKKWTTVKNKCNTDLSLEELMFRGKEEKFQHLKTIESLQAIDGIELLLKSLKTLRVKVCMGSSSPRRTIELILSKLGLIKYFDFIVSGDEVAHGKPNPDIFLKSSKQFGIDPSKCIVVEDSANGVIAAKAGGMKCVGFKNENSGIQDLSMADLIIDCFSEENINKIISFIIK</sequence>
<dbReference type="Pfam" id="PF13419">
    <property type="entry name" value="HAD_2"/>
    <property type="match status" value="1"/>
</dbReference>
<dbReference type="PANTHER" id="PTHR18901">
    <property type="entry name" value="2-DEOXYGLUCOSE-6-PHOSPHATE PHOSPHATASE 2"/>
    <property type="match status" value="1"/>
</dbReference>
<dbReference type="SFLD" id="SFLDG01135">
    <property type="entry name" value="C1.5.6:_HAD__Beta-PGM__Phospha"/>
    <property type="match status" value="1"/>
</dbReference>